<name>A0AAD1R8X0_PELCU</name>
<evidence type="ECO:0000313" key="4">
    <source>
        <dbReference type="Proteomes" id="UP001295444"/>
    </source>
</evidence>
<proteinExistence type="predicted"/>
<evidence type="ECO:0000256" key="1">
    <source>
        <dbReference type="SAM" id="MobiDB-lite"/>
    </source>
</evidence>
<feature type="compositionally biased region" description="Low complexity" evidence="1">
    <location>
        <begin position="65"/>
        <end position="75"/>
    </location>
</feature>
<dbReference type="AlphaFoldDB" id="A0AAD1R8X0"/>
<sequence length="99" mass="11593">MRRIEELMEDMVRAIRRQIRAINRMSLNLTTQMDRVVSWVSMDQRQMMEHMRLSIIEEIVRRGDPSSVSSESEPVLSAPMIQPGTREGSHRRRGEPCAR</sequence>
<keyword evidence="4" id="KW-1185">Reference proteome</keyword>
<gene>
    <name evidence="3" type="ORF">PECUL_23A036070</name>
    <name evidence="2" type="ORF">PECUL_23A041430</name>
</gene>
<evidence type="ECO:0000313" key="2">
    <source>
        <dbReference type="EMBL" id="CAH2245432.1"/>
    </source>
</evidence>
<feature type="region of interest" description="Disordered" evidence="1">
    <location>
        <begin position="62"/>
        <end position="99"/>
    </location>
</feature>
<accession>A0AAD1R8X0</accession>
<evidence type="ECO:0000313" key="3">
    <source>
        <dbReference type="EMBL" id="CAH2245433.1"/>
    </source>
</evidence>
<reference evidence="2" key="1">
    <citation type="submission" date="2022-03" db="EMBL/GenBank/DDBJ databases">
        <authorList>
            <person name="Alioto T."/>
            <person name="Alioto T."/>
            <person name="Gomez Garrido J."/>
        </authorList>
    </citation>
    <scope>NUCLEOTIDE SEQUENCE</scope>
</reference>
<dbReference type="EMBL" id="OW240913">
    <property type="protein sequence ID" value="CAH2245432.1"/>
    <property type="molecule type" value="Genomic_DNA"/>
</dbReference>
<protein>
    <submittedName>
        <fullName evidence="2">Uncharacterized protein</fullName>
    </submittedName>
</protein>
<dbReference type="EMBL" id="OW240913">
    <property type="protein sequence ID" value="CAH2245433.1"/>
    <property type="molecule type" value="Genomic_DNA"/>
</dbReference>
<dbReference type="Proteomes" id="UP001295444">
    <property type="component" value="Chromosome 02"/>
</dbReference>
<organism evidence="2 4">
    <name type="scientific">Pelobates cultripes</name>
    <name type="common">Western spadefoot toad</name>
    <dbReference type="NCBI Taxonomy" id="61616"/>
    <lineage>
        <taxon>Eukaryota</taxon>
        <taxon>Metazoa</taxon>
        <taxon>Chordata</taxon>
        <taxon>Craniata</taxon>
        <taxon>Vertebrata</taxon>
        <taxon>Euteleostomi</taxon>
        <taxon>Amphibia</taxon>
        <taxon>Batrachia</taxon>
        <taxon>Anura</taxon>
        <taxon>Pelobatoidea</taxon>
        <taxon>Pelobatidae</taxon>
        <taxon>Pelobates</taxon>
    </lineage>
</organism>